<dbReference type="Proteomes" id="UP000275925">
    <property type="component" value="Unassembled WGS sequence"/>
</dbReference>
<dbReference type="EMBL" id="BGZO01000009">
    <property type="protein sequence ID" value="GBR75862.1"/>
    <property type="molecule type" value="Genomic_DNA"/>
</dbReference>
<keyword evidence="2" id="KW-1185">Reference proteome</keyword>
<name>A0A388TFN5_9BACT</name>
<dbReference type="AlphaFoldDB" id="A0A388TFN5"/>
<protein>
    <submittedName>
        <fullName evidence="1">Uncharacterized protein</fullName>
    </submittedName>
</protein>
<reference evidence="1 2" key="1">
    <citation type="journal article" date="2019" name="ISME J.">
        <title>Genome analyses of uncultured TG2/ZB3 bacteria in 'Margulisbacteria' specifically attached to ectosymbiotic spirochetes of protists in the termite gut.</title>
        <authorList>
            <person name="Utami Y.D."/>
            <person name="Kuwahara H."/>
            <person name="Igai K."/>
            <person name="Murakami T."/>
            <person name="Sugaya K."/>
            <person name="Morikawa T."/>
            <person name="Nagura Y."/>
            <person name="Yuki M."/>
            <person name="Deevong P."/>
            <person name="Inoue T."/>
            <person name="Kihara K."/>
            <person name="Lo N."/>
            <person name="Yamada A."/>
            <person name="Ohkuma M."/>
            <person name="Hongoh Y."/>
        </authorList>
    </citation>
    <scope>NUCLEOTIDE SEQUENCE [LARGE SCALE GENOMIC DNA]</scope>
    <source>
        <strain evidence="1">NkOx7-02</strain>
    </source>
</reference>
<organism evidence="1 2">
    <name type="scientific">Candidatus Termititenax persephonae</name>
    <dbReference type="NCBI Taxonomy" id="2218525"/>
    <lineage>
        <taxon>Bacteria</taxon>
        <taxon>Bacillati</taxon>
        <taxon>Candidatus Margulisiibacteriota</taxon>
        <taxon>Candidatus Termititenacia</taxon>
        <taxon>Candidatus Termititenacales</taxon>
        <taxon>Candidatus Termititenacaceae</taxon>
        <taxon>Candidatus Termititenax</taxon>
    </lineage>
</organism>
<evidence type="ECO:0000313" key="2">
    <source>
        <dbReference type="Proteomes" id="UP000275925"/>
    </source>
</evidence>
<gene>
    <name evidence="1" type="ORF">NO2_0494</name>
</gene>
<accession>A0A388TFN5</accession>
<evidence type="ECO:0000313" key="1">
    <source>
        <dbReference type="EMBL" id="GBR75862.1"/>
    </source>
</evidence>
<comment type="caution">
    <text evidence="1">The sequence shown here is derived from an EMBL/GenBank/DDBJ whole genome shotgun (WGS) entry which is preliminary data.</text>
</comment>
<proteinExistence type="predicted"/>
<sequence length="123" mass="14724">MRKDVEEIASLPRYWLYSNRMKELFFEQGKKLNLPQVNLHEYHGKINIYTGDLGLFHAYWYSALYVVIEGYWELGLRDKTIDSLLDKEKVRLLKLFRNGTFHFQKEYYSEKILGVDTSNNFSS</sequence>